<gene>
    <name evidence="2" type="ORF">AVDCRST_MAG79-2590</name>
</gene>
<keyword evidence="2" id="KW-0560">Oxidoreductase</keyword>
<sequence>GGARRQDGVDHRSCARLRPGRGAPVRARGRRRRDRRRGGGARVRARLGHGHGERPGAHPRRGRGARPTLRRHPGRRDEGRGLRADGGRDARGLRPHRHPPRQRGRLLVRGLLGADRGRLGHRPRREPQGDVADDEVRRPAHDRAPLRQDRHDLVARRPAGRAELRPLQRLEGGRHRVRQDPRHRARALHDQRQRRLSRADGRPQQADASPRRHDEPLLGHGHGTGRLHLRGLRPRLRSGEPVRGGWPDRLLGGRRRRAVARVRPVAHGHRARPAARPRLDREAWRL</sequence>
<feature type="non-terminal residue" evidence="2">
    <location>
        <position position="1"/>
    </location>
</feature>
<feature type="compositionally biased region" description="Basic and acidic residues" evidence="1">
    <location>
        <begin position="277"/>
        <end position="286"/>
    </location>
</feature>
<feature type="compositionally biased region" description="Basic residues" evidence="1">
    <location>
        <begin position="263"/>
        <end position="275"/>
    </location>
</feature>
<accession>A0A6J4UJF2</accession>
<dbReference type="EMBL" id="CADCWC010000397">
    <property type="protein sequence ID" value="CAA9549623.1"/>
    <property type="molecule type" value="Genomic_DNA"/>
</dbReference>
<dbReference type="AlphaFoldDB" id="A0A6J4UJF2"/>
<reference evidence="2" key="1">
    <citation type="submission" date="2020-02" db="EMBL/GenBank/DDBJ databases">
        <authorList>
            <person name="Meier V. D."/>
        </authorList>
    </citation>
    <scope>NUCLEOTIDE SEQUENCE</scope>
    <source>
        <strain evidence="2">AVDCRST_MAG79</strain>
    </source>
</reference>
<feature type="compositionally biased region" description="Basic and acidic residues" evidence="1">
    <location>
        <begin position="134"/>
        <end position="201"/>
    </location>
</feature>
<name>A0A6J4UJF2_9ACTN</name>
<feature type="compositionally biased region" description="Basic residues" evidence="1">
    <location>
        <begin position="93"/>
        <end position="106"/>
    </location>
</feature>
<organism evidence="2">
    <name type="scientific">uncultured Thermoleophilia bacterium</name>
    <dbReference type="NCBI Taxonomy" id="1497501"/>
    <lineage>
        <taxon>Bacteria</taxon>
        <taxon>Bacillati</taxon>
        <taxon>Actinomycetota</taxon>
        <taxon>Thermoleophilia</taxon>
        <taxon>environmental samples</taxon>
    </lineage>
</organism>
<proteinExistence type="predicted"/>
<feature type="compositionally biased region" description="Basic and acidic residues" evidence="1">
    <location>
        <begin position="1"/>
        <end position="13"/>
    </location>
</feature>
<evidence type="ECO:0000313" key="2">
    <source>
        <dbReference type="EMBL" id="CAA9549623.1"/>
    </source>
</evidence>
<protein>
    <submittedName>
        <fullName evidence="2">3-oxoacyl-[acyl-carrier protein] reductase</fullName>
        <ecNumber evidence="2">1.1.1.100</ecNumber>
    </submittedName>
</protein>
<feature type="non-terminal residue" evidence="2">
    <location>
        <position position="286"/>
    </location>
</feature>
<feature type="compositionally biased region" description="Basic residues" evidence="1">
    <location>
        <begin position="27"/>
        <end position="49"/>
    </location>
</feature>
<feature type="region of interest" description="Disordered" evidence="1">
    <location>
        <begin position="1"/>
        <end position="228"/>
    </location>
</feature>
<dbReference type="EC" id="1.1.1.100" evidence="2"/>
<dbReference type="GO" id="GO:0004316">
    <property type="term" value="F:3-oxoacyl-[acyl-carrier-protein] reductase (NADPH) activity"/>
    <property type="evidence" value="ECO:0007669"/>
    <property type="project" value="UniProtKB-EC"/>
</dbReference>
<feature type="compositionally biased region" description="Basic and acidic residues" evidence="1">
    <location>
        <begin position="75"/>
        <end position="92"/>
    </location>
</feature>
<feature type="compositionally biased region" description="Basic residues" evidence="1">
    <location>
        <begin position="57"/>
        <end position="74"/>
    </location>
</feature>
<feature type="region of interest" description="Disordered" evidence="1">
    <location>
        <begin position="263"/>
        <end position="286"/>
    </location>
</feature>
<evidence type="ECO:0000256" key="1">
    <source>
        <dbReference type="SAM" id="MobiDB-lite"/>
    </source>
</evidence>